<dbReference type="GO" id="GO:0032040">
    <property type="term" value="C:small-subunit processome"/>
    <property type="evidence" value="ECO:0007669"/>
    <property type="project" value="TreeGrafter"/>
</dbReference>
<accession>A0AAD6IVN2</accession>
<evidence type="ECO:0000256" key="4">
    <source>
        <dbReference type="RuleBase" id="RU364105"/>
    </source>
</evidence>
<protein>
    <recommendedName>
        <fullName evidence="4">40S ribosomal protein S7</fullName>
    </recommendedName>
</protein>
<reference evidence="5" key="1">
    <citation type="submission" date="2023-01" db="EMBL/GenBank/DDBJ databases">
        <title>The chitinases involved in constricting ring structure development in the nematode-trapping fungus Drechslerella dactyloides.</title>
        <authorList>
            <person name="Wang R."/>
            <person name="Zhang L."/>
            <person name="Tang P."/>
            <person name="Li S."/>
            <person name="Liang L."/>
        </authorList>
    </citation>
    <scope>NUCLEOTIDE SEQUENCE</scope>
    <source>
        <strain evidence="5">YMF1.00031</strain>
    </source>
</reference>
<dbReference type="GO" id="GO:0042274">
    <property type="term" value="P:ribosomal small subunit biogenesis"/>
    <property type="evidence" value="ECO:0007669"/>
    <property type="project" value="TreeGrafter"/>
</dbReference>
<keyword evidence="3 4" id="KW-0687">Ribonucleoprotein</keyword>
<dbReference type="Pfam" id="PF01251">
    <property type="entry name" value="Ribosomal_S7e"/>
    <property type="match status" value="1"/>
</dbReference>
<dbReference type="InterPro" id="IPR047861">
    <property type="entry name" value="Ribosomal_eS7_CS"/>
</dbReference>
<dbReference type="PROSITE" id="PS00948">
    <property type="entry name" value="RIBOSOMAL_S7E"/>
    <property type="match status" value="1"/>
</dbReference>
<dbReference type="GO" id="GO:0030686">
    <property type="term" value="C:90S preribosome"/>
    <property type="evidence" value="ECO:0007669"/>
    <property type="project" value="TreeGrafter"/>
</dbReference>
<dbReference type="GO" id="GO:0022627">
    <property type="term" value="C:cytosolic small ribosomal subunit"/>
    <property type="evidence" value="ECO:0007669"/>
    <property type="project" value="TreeGrafter"/>
</dbReference>
<comment type="caution">
    <text evidence="5">The sequence shown here is derived from an EMBL/GenBank/DDBJ whole genome shotgun (WGS) entry which is preliminary data.</text>
</comment>
<evidence type="ECO:0000313" key="6">
    <source>
        <dbReference type="Proteomes" id="UP001221413"/>
    </source>
</evidence>
<dbReference type="InterPro" id="IPR000554">
    <property type="entry name" value="Ribosomal_eS7"/>
</dbReference>
<gene>
    <name evidence="5" type="ORF">Dda_6100</name>
</gene>
<dbReference type="EMBL" id="JAQGDS010000007">
    <property type="protein sequence ID" value="KAJ6259202.1"/>
    <property type="molecule type" value="Genomic_DNA"/>
</dbReference>
<dbReference type="AlphaFoldDB" id="A0AAD6IVN2"/>
<evidence type="ECO:0000256" key="3">
    <source>
        <dbReference type="ARBA" id="ARBA00023274"/>
    </source>
</evidence>
<sequence length="196" mass="22361">MATPNSKIYPSSSSHQNPSEIELQVAQAFVDLETNTSELKSALRPLQFQSAKELEVGHGKKAIVIFVPVPLLANFHKIQARLTRELEKKFSDRHVVFIAQRRILPKPGRRSRVTQKRPRSRTLTSVHEKILEDLVYPTEIVGRRIRTKEDGSKIMKVLLDPKDVGGLDWKVEGYAEVYKKLTGRSVVFEFPVPSEY</sequence>
<dbReference type="GO" id="GO:0006412">
    <property type="term" value="P:translation"/>
    <property type="evidence" value="ECO:0007669"/>
    <property type="project" value="InterPro"/>
</dbReference>
<comment type="similarity">
    <text evidence="1 4">Belongs to the eukaryotic ribosomal protein eS7 family.</text>
</comment>
<organism evidence="5 6">
    <name type="scientific">Drechslerella dactyloides</name>
    <name type="common">Nematode-trapping fungus</name>
    <name type="synonym">Arthrobotrys dactyloides</name>
    <dbReference type="NCBI Taxonomy" id="74499"/>
    <lineage>
        <taxon>Eukaryota</taxon>
        <taxon>Fungi</taxon>
        <taxon>Dikarya</taxon>
        <taxon>Ascomycota</taxon>
        <taxon>Pezizomycotina</taxon>
        <taxon>Orbiliomycetes</taxon>
        <taxon>Orbiliales</taxon>
        <taxon>Orbiliaceae</taxon>
        <taxon>Drechslerella</taxon>
    </lineage>
</organism>
<evidence type="ECO:0000313" key="5">
    <source>
        <dbReference type="EMBL" id="KAJ6259202.1"/>
    </source>
</evidence>
<keyword evidence="2 4" id="KW-0689">Ribosomal protein</keyword>
<keyword evidence="6" id="KW-1185">Reference proteome</keyword>
<dbReference type="GO" id="GO:0003735">
    <property type="term" value="F:structural constituent of ribosome"/>
    <property type="evidence" value="ECO:0007669"/>
    <property type="project" value="InterPro"/>
</dbReference>
<dbReference type="PANTHER" id="PTHR11278:SF0">
    <property type="entry name" value="SMALL RIBOSOMAL SUBUNIT PROTEIN ES7"/>
    <property type="match status" value="1"/>
</dbReference>
<evidence type="ECO:0000256" key="2">
    <source>
        <dbReference type="ARBA" id="ARBA00022980"/>
    </source>
</evidence>
<dbReference type="PANTHER" id="PTHR11278">
    <property type="entry name" value="40S RIBOSOMAL PROTEIN S7"/>
    <property type="match status" value="1"/>
</dbReference>
<proteinExistence type="inferred from homology"/>
<dbReference type="GO" id="GO:0006364">
    <property type="term" value="P:rRNA processing"/>
    <property type="evidence" value="ECO:0007669"/>
    <property type="project" value="TreeGrafter"/>
</dbReference>
<evidence type="ECO:0000256" key="1">
    <source>
        <dbReference type="ARBA" id="ARBA00007820"/>
    </source>
</evidence>
<name>A0AAD6IVN2_DREDA</name>
<dbReference type="Proteomes" id="UP001221413">
    <property type="component" value="Unassembled WGS sequence"/>
</dbReference>